<accession>A0A381S6M9</accession>
<sequence>MNQELETLYQTTILDHGHHPRNSGKPKKFDQKLEGFNHLCGDKIMIYYNCNQHENLKVSFESVSCVICTASASLMTTELEDASKQQAIALIDQVLSGLNNASLYSKELSDQLMGLSGVVKFPSRIQCATLPWETTRKIILESGSFNNGENDARS</sequence>
<evidence type="ECO:0000259" key="1">
    <source>
        <dbReference type="Pfam" id="PF01592"/>
    </source>
</evidence>
<dbReference type="GO" id="GO:0051536">
    <property type="term" value="F:iron-sulfur cluster binding"/>
    <property type="evidence" value="ECO:0007669"/>
    <property type="project" value="InterPro"/>
</dbReference>
<dbReference type="SUPFAM" id="SSF82649">
    <property type="entry name" value="SufE/NifU"/>
    <property type="match status" value="1"/>
</dbReference>
<evidence type="ECO:0000313" key="2">
    <source>
        <dbReference type="EMBL" id="SUZ99114.1"/>
    </source>
</evidence>
<dbReference type="AlphaFoldDB" id="A0A381S6M9"/>
<proteinExistence type="predicted"/>
<dbReference type="EMBL" id="UINC01002670">
    <property type="protein sequence ID" value="SUZ99114.1"/>
    <property type="molecule type" value="Genomic_DNA"/>
</dbReference>
<name>A0A381S6M9_9ZZZZ</name>
<dbReference type="InterPro" id="IPR002871">
    <property type="entry name" value="NIF_FeS_clus_asmbl_NifU_N"/>
</dbReference>
<feature type="domain" description="NIF system FeS cluster assembly NifU N-terminal" evidence="1">
    <location>
        <begin position="9"/>
        <end position="126"/>
    </location>
</feature>
<organism evidence="2">
    <name type="scientific">marine metagenome</name>
    <dbReference type="NCBI Taxonomy" id="408172"/>
    <lineage>
        <taxon>unclassified sequences</taxon>
        <taxon>metagenomes</taxon>
        <taxon>ecological metagenomes</taxon>
    </lineage>
</organism>
<dbReference type="CDD" id="cd06664">
    <property type="entry name" value="IscU_like"/>
    <property type="match status" value="1"/>
</dbReference>
<dbReference type="GO" id="GO:0005506">
    <property type="term" value="F:iron ion binding"/>
    <property type="evidence" value="ECO:0007669"/>
    <property type="project" value="InterPro"/>
</dbReference>
<dbReference type="Pfam" id="PF01592">
    <property type="entry name" value="NifU_N"/>
    <property type="match status" value="1"/>
</dbReference>
<dbReference type="GO" id="GO:0016226">
    <property type="term" value="P:iron-sulfur cluster assembly"/>
    <property type="evidence" value="ECO:0007669"/>
    <property type="project" value="InterPro"/>
</dbReference>
<reference evidence="2" key="1">
    <citation type="submission" date="2018-05" db="EMBL/GenBank/DDBJ databases">
        <authorList>
            <person name="Lanie J.A."/>
            <person name="Ng W.-L."/>
            <person name="Kazmierczak K.M."/>
            <person name="Andrzejewski T.M."/>
            <person name="Davidsen T.M."/>
            <person name="Wayne K.J."/>
            <person name="Tettelin H."/>
            <person name="Glass J.I."/>
            <person name="Rusch D."/>
            <person name="Podicherti R."/>
            <person name="Tsui H.-C.T."/>
            <person name="Winkler M.E."/>
        </authorList>
    </citation>
    <scope>NUCLEOTIDE SEQUENCE</scope>
</reference>
<protein>
    <recommendedName>
        <fullName evidence="1">NIF system FeS cluster assembly NifU N-terminal domain-containing protein</fullName>
    </recommendedName>
</protein>
<gene>
    <name evidence="2" type="ORF">METZ01_LOCUS51968</name>
</gene>
<dbReference type="NCBIfam" id="TIGR01994">
    <property type="entry name" value="SUF_scaf_2"/>
    <property type="match status" value="1"/>
</dbReference>
<dbReference type="Gene3D" id="3.90.1010.10">
    <property type="match status" value="1"/>
</dbReference>